<proteinExistence type="predicted"/>
<dbReference type="EMBL" id="DUGC01000053">
    <property type="protein sequence ID" value="HIH09647.1"/>
    <property type="molecule type" value="Genomic_DNA"/>
</dbReference>
<dbReference type="InterPro" id="IPR036249">
    <property type="entry name" value="Thioredoxin-like_sf"/>
</dbReference>
<evidence type="ECO:0000313" key="1">
    <source>
        <dbReference type="EMBL" id="HIH09647.1"/>
    </source>
</evidence>
<name>A0A7J4J0Q8_9ARCH</name>
<dbReference type="AlphaFoldDB" id="A0A7J4J0Q8"/>
<comment type="caution">
    <text evidence="1">The sequence shown here is derived from an EMBL/GenBank/DDBJ whole genome shotgun (WGS) entry which is preliminary data.</text>
</comment>
<dbReference type="PROSITE" id="PS51257">
    <property type="entry name" value="PROKAR_LIPOPROTEIN"/>
    <property type="match status" value="1"/>
</dbReference>
<reference evidence="2" key="1">
    <citation type="journal article" date="2020" name="bioRxiv">
        <title>A rank-normalized archaeal taxonomy based on genome phylogeny resolves widespread incomplete and uneven classifications.</title>
        <authorList>
            <person name="Rinke C."/>
            <person name="Chuvochina M."/>
            <person name="Mussig A.J."/>
            <person name="Chaumeil P.-A."/>
            <person name="Waite D.W."/>
            <person name="Whitman W.B."/>
            <person name="Parks D.H."/>
            <person name="Hugenholtz P."/>
        </authorList>
    </citation>
    <scope>NUCLEOTIDE SEQUENCE [LARGE SCALE GENOMIC DNA]</scope>
</reference>
<organism evidence="1 2">
    <name type="scientific">Candidatus Iainarchaeum sp</name>
    <dbReference type="NCBI Taxonomy" id="3101447"/>
    <lineage>
        <taxon>Archaea</taxon>
        <taxon>Candidatus Iainarchaeota</taxon>
        <taxon>Candidatus Iainarchaeia</taxon>
        <taxon>Candidatus Iainarchaeales</taxon>
        <taxon>Candidatus Iainarchaeaceae</taxon>
        <taxon>Candidatus Iainarchaeum</taxon>
    </lineage>
</organism>
<evidence type="ECO:0000313" key="2">
    <source>
        <dbReference type="Proteomes" id="UP000565078"/>
    </source>
</evidence>
<gene>
    <name evidence="1" type="ORF">HA254_03160</name>
</gene>
<protein>
    <submittedName>
        <fullName evidence="1">Uncharacterized protein</fullName>
    </submittedName>
</protein>
<dbReference type="SUPFAM" id="SSF52833">
    <property type="entry name" value="Thioredoxin-like"/>
    <property type="match status" value="1"/>
</dbReference>
<dbReference type="Gene3D" id="3.40.30.10">
    <property type="entry name" value="Glutaredoxin"/>
    <property type="match status" value="1"/>
</dbReference>
<feature type="non-terminal residue" evidence="1">
    <location>
        <position position="1"/>
    </location>
</feature>
<dbReference type="Proteomes" id="UP000565078">
    <property type="component" value="Unassembled WGS sequence"/>
</dbReference>
<sequence length="134" mass="14229">MHDKLFENQSSLSSANYSKWAGELGLNAATFSACMSSNDTTDDIKGDISDATAIAQGIAAQQVQFGGTPSFIIVFEKSGDNYNKVRAAIEQLRQVRPDFFGFAEDKADSAKFAAVVVGAQGYSTFKQVLDAGAA</sequence>
<accession>A0A7J4J0Q8</accession>